<reference evidence="1" key="1">
    <citation type="submission" date="2023-04" db="EMBL/GenBank/DDBJ databases">
        <title>Candida boidinii NBRC 1967.</title>
        <authorList>
            <person name="Ichikawa N."/>
            <person name="Sato H."/>
            <person name="Tonouchi N."/>
        </authorList>
    </citation>
    <scope>NUCLEOTIDE SEQUENCE</scope>
    <source>
        <strain evidence="1">NBRC 1967</strain>
    </source>
</reference>
<accession>A0ACB5TL21</accession>
<organism evidence="1 2">
    <name type="scientific">Candida boidinii</name>
    <name type="common">Yeast</name>
    <dbReference type="NCBI Taxonomy" id="5477"/>
    <lineage>
        <taxon>Eukaryota</taxon>
        <taxon>Fungi</taxon>
        <taxon>Dikarya</taxon>
        <taxon>Ascomycota</taxon>
        <taxon>Saccharomycotina</taxon>
        <taxon>Pichiomycetes</taxon>
        <taxon>Pichiales</taxon>
        <taxon>Pichiaceae</taxon>
        <taxon>Ogataea</taxon>
        <taxon>Ogataea/Candida clade</taxon>
    </lineage>
</organism>
<keyword evidence="2" id="KW-1185">Reference proteome</keyword>
<name>A0ACB5TL21_CANBO</name>
<sequence length="565" mass="61585">MTLKRSLSSKLKSTIDKTKRQLKDTLKKSNSSNSIRSSSNSINNINFHNSGNSEYNDKTDNFSELETNNLIQSSISLCSPKLKQDQDQFHIQYPSTHEDLFDEDSGDETKDYNILEYSITDNNTTNNNNSENDQNASMTPPGSDIDYFSPKGSTLVLPTFSDSVKSPSIMQQIFTNSNNTSSMSPTIPTSGYNNNIETVNPRNSISSSNSNSRQHKASVTSLHNHSNSISSKNSSIQISTKNSQILQTAFNDKRSSSVSDESNTPLINNNKSTPISVNTSTGNINSTAIDPNGGNGLGLSSPTGNLIRSHSVISNGSHRKSLSISRISRPSTPKNLNSQDSQNDIIANTTSPLNQMQIPTPTSGVILLPDNRLDESIPPCAIEDSHMDIPITLSDLQSITLSSSNVNSNNNSSLNTNIINSNNNSNNNSSLVDGNIGVSRPSSRSSSLTTNMFANNSNNANNNSDIGSVSCLTSPNIDSPLVKNTSNFTSQHIISPLAASFSQQQQQPQQEQDQQMQDFTLYEEMNSSEQHVPDLTEINKINGVRVSSKLFLRLRLLLSLLLLLH</sequence>
<proteinExistence type="predicted"/>
<evidence type="ECO:0000313" key="1">
    <source>
        <dbReference type="EMBL" id="GME90772.1"/>
    </source>
</evidence>
<dbReference type="EMBL" id="BSXV01000823">
    <property type="protein sequence ID" value="GME90772.1"/>
    <property type="molecule type" value="Genomic_DNA"/>
</dbReference>
<gene>
    <name evidence="1" type="ORF">Cboi01_000199700</name>
</gene>
<dbReference type="Proteomes" id="UP001165101">
    <property type="component" value="Unassembled WGS sequence"/>
</dbReference>
<protein>
    <submittedName>
        <fullName evidence="1">Unnamed protein product</fullName>
    </submittedName>
</protein>
<comment type="caution">
    <text evidence="1">The sequence shown here is derived from an EMBL/GenBank/DDBJ whole genome shotgun (WGS) entry which is preliminary data.</text>
</comment>
<evidence type="ECO:0000313" key="2">
    <source>
        <dbReference type="Proteomes" id="UP001165101"/>
    </source>
</evidence>